<evidence type="ECO:0000313" key="2">
    <source>
        <dbReference type="Proteomes" id="UP000030228"/>
    </source>
</evidence>
<name>A0A0A1IVU4_9CAUD</name>
<dbReference type="KEGG" id="vg:23679173"/>
<sequence>MTSSKWNIGRNDTIEVEAVNSREDFRWNGKVRVIHYSAGQIVNIIEFYHHDLDWAIKNFGIKLKAISKGMEVLHTCYFGKYVK</sequence>
<proteinExistence type="predicted"/>
<reference evidence="1 2" key="1">
    <citation type="journal article" date="2015" name="PLoS ONE">
        <title>Investigation of a Large Collection of Pseudomonas aeruginosa Bacteriophages Collected from a Single Environmental Source in Abidjan, Cote d'Ivoire.</title>
        <authorList>
            <person name="Essoh C."/>
            <person name="Latino L."/>
            <person name="Midoux C."/>
            <person name="Blouin Y."/>
            <person name="Loukou G."/>
            <person name="Nguetta S.P."/>
            <person name="Lathro S."/>
            <person name="Cablanmian A."/>
            <person name="Kouassi A.K."/>
            <person name="Vergnaud G."/>
            <person name="Pourcel C."/>
        </authorList>
    </citation>
    <scope>NUCLEOTIDE SEQUENCE [LARGE SCALE GENOMIC DNA]</scope>
    <source>
        <strain evidence="1">Ab27</strain>
    </source>
</reference>
<dbReference type="GeneID" id="23679173"/>
<accession>A0A0A1IVU4</accession>
<organism evidence="1 2">
    <name type="scientific">Pseudomonas phage vB_PaeM_PAO1_Ab27</name>
    <dbReference type="NCBI Taxonomy" id="1548907"/>
    <lineage>
        <taxon>Viruses</taxon>
        <taxon>Duplodnaviria</taxon>
        <taxon>Heunggongvirae</taxon>
        <taxon>Uroviricota</taxon>
        <taxon>Caudoviricetes</taxon>
        <taxon>Lindbergviridae</taxon>
        <taxon>Pbunavirus</taxon>
        <taxon>Pbunavirus LS1</taxon>
    </lineage>
</organism>
<evidence type="ECO:0000313" key="1">
    <source>
        <dbReference type="EMBL" id="CEF89800.1"/>
    </source>
</evidence>
<dbReference type="EMBL" id="LN610579">
    <property type="protein sequence ID" value="CEF89800.1"/>
    <property type="molecule type" value="Genomic_DNA"/>
</dbReference>
<protein>
    <submittedName>
        <fullName evidence="1">Uncharacterized protein</fullName>
    </submittedName>
</protein>
<dbReference type="Proteomes" id="UP000030228">
    <property type="component" value="Genome"/>
</dbReference>
<gene>
    <name evidence="1" type="primary">ORF14</name>
</gene>
<dbReference type="RefSeq" id="YP_009124317.1">
    <property type="nucleotide sequence ID" value="NC_026586.1"/>
</dbReference>